<gene>
    <name evidence="1" type="ORF">BMR96_05110</name>
</gene>
<evidence type="ECO:0000313" key="1">
    <source>
        <dbReference type="EMBL" id="ORI97870.1"/>
    </source>
</evidence>
<dbReference type="EMBL" id="MPLS01000013">
    <property type="protein sequence ID" value="ORI97870.1"/>
    <property type="molecule type" value="Genomic_DNA"/>
</dbReference>
<dbReference type="AlphaFoldDB" id="A0A1X0VDU8"/>
<dbReference type="GeneID" id="97231136"/>
<dbReference type="RefSeq" id="WP_080519201.1">
    <property type="nucleotide sequence ID" value="NZ_JBAGCU010000005.1"/>
</dbReference>
<dbReference type="OrthoDB" id="6064710at2"/>
<dbReference type="Proteomes" id="UP000192288">
    <property type="component" value="Unassembled WGS sequence"/>
</dbReference>
<comment type="caution">
    <text evidence="1">The sequence shown here is derived from an EMBL/GenBank/DDBJ whole genome shotgun (WGS) entry which is preliminary data.</text>
</comment>
<accession>A0A1X0VDU8</accession>
<evidence type="ECO:0000313" key="2">
    <source>
        <dbReference type="Proteomes" id="UP000192288"/>
    </source>
</evidence>
<proteinExistence type="predicted"/>
<sequence>MVTVGEAYRVINNFENSTNKLPYFSDKQNFHIGNNYIIYEDQQIHWLEWLKTKDEDSDFKDVYNHIRCAPMLCYLADSLNFITYPVVNEIRAMKGVNNKNASQEAGTFRKKITYDMIKVPLIKLVK</sequence>
<name>A0A1X0VDU8_LEUPS</name>
<organism evidence="1 2">
    <name type="scientific">Leuconostoc pseudomesenteroides</name>
    <dbReference type="NCBI Taxonomy" id="33968"/>
    <lineage>
        <taxon>Bacteria</taxon>
        <taxon>Bacillati</taxon>
        <taxon>Bacillota</taxon>
        <taxon>Bacilli</taxon>
        <taxon>Lactobacillales</taxon>
        <taxon>Lactobacillaceae</taxon>
        <taxon>Leuconostoc</taxon>
    </lineage>
</organism>
<protein>
    <submittedName>
        <fullName evidence="1">Uncharacterized protein</fullName>
    </submittedName>
</protein>
<reference evidence="1 2" key="1">
    <citation type="journal article" date="2017" name="Front. Microbiol.">
        <title>Genomic Characterization of Dairy Associated Leuconostoc Species and Diversity of Leuconostocs in Undefined Mixed Mesophilic Starter Cultures.</title>
        <authorList>
            <person name="Frantzen C.A."/>
            <person name="Kot W."/>
            <person name="Pedersen T.B."/>
            <person name="Ardo Y.M."/>
            <person name="Broadbent J.R."/>
            <person name="Neve H."/>
            <person name="Hansen L.H."/>
            <person name="Dal Bello F."/>
            <person name="Ostlie H.M."/>
            <person name="Kleppen H.P."/>
            <person name="Vogensen F.K."/>
            <person name="Holo H."/>
        </authorList>
    </citation>
    <scope>NUCLEOTIDE SEQUENCE [LARGE SCALE GENOMIC DNA]</scope>
    <source>
        <strain evidence="1 2">LMGCF08</strain>
    </source>
</reference>